<organism evidence="2 3">
    <name type="scientific">Cryptolaemus montrouzieri</name>
    <dbReference type="NCBI Taxonomy" id="559131"/>
    <lineage>
        <taxon>Eukaryota</taxon>
        <taxon>Metazoa</taxon>
        <taxon>Ecdysozoa</taxon>
        <taxon>Arthropoda</taxon>
        <taxon>Hexapoda</taxon>
        <taxon>Insecta</taxon>
        <taxon>Pterygota</taxon>
        <taxon>Neoptera</taxon>
        <taxon>Endopterygota</taxon>
        <taxon>Coleoptera</taxon>
        <taxon>Polyphaga</taxon>
        <taxon>Cucujiformia</taxon>
        <taxon>Coccinelloidea</taxon>
        <taxon>Coccinellidae</taxon>
        <taxon>Scymninae</taxon>
        <taxon>Scymnini</taxon>
        <taxon>Cryptolaemus</taxon>
    </lineage>
</organism>
<name>A0ABD2NWU9_9CUCU</name>
<proteinExistence type="predicted"/>
<dbReference type="InterPro" id="IPR004875">
    <property type="entry name" value="DDE_SF_endonuclease_dom"/>
</dbReference>
<dbReference type="Proteomes" id="UP001516400">
    <property type="component" value="Unassembled WGS sequence"/>
</dbReference>
<dbReference type="AlphaFoldDB" id="A0ABD2NWU9"/>
<keyword evidence="3" id="KW-1185">Reference proteome</keyword>
<sequence length="115" mass="12680">MPPNTTSVLQAMDQGIIGALKSNFRKNLILKLVVSLYANEDTSSAKYTKITILDAILMTYDALNKLKSTTIFNYYKHAGSAQDSPDIADSFTFDADNNDDDVPLSVWARALKDCP</sequence>
<comment type="caution">
    <text evidence="2">The sequence shown here is derived from an EMBL/GenBank/DDBJ whole genome shotgun (WGS) entry which is preliminary data.</text>
</comment>
<accession>A0ABD2NWU9</accession>
<evidence type="ECO:0000313" key="2">
    <source>
        <dbReference type="EMBL" id="KAL3283213.1"/>
    </source>
</evidence>
<gene>
    <name evidence="2" type="ORF">HHI36_006362</name>
</gene>
<dbReference type="EMBL" id="JABFTP020000144">
    <property type="protein sequence ID" value="KAL3283213.1"/>
    <property type="molecule type" value="Genomic_DNA"/>
</dbReference>
<evidence type="ECO:0000313" key="3">
    <source>
        <dbReference type="Proteomes" id="UP001516400"/>
    </source>
</evidence>
<dbReference type="Pfam" id="PF03184">
    <property type="entry name" value="DDE_1"/>
    <property type="match status" value="1"/>
</dbReference>
<feature type="domain" description="DDE-1" evidence="1">
    <location>
        <begin position="1"/>
        <end position="73"/>
    </location>
</feature>
<evidence type="ECO:0000259" key="1">
    <source>
        <dbReference type="Pfam" id="PF03184"/>
    </source>
</evidence>
<protein>
    <recommendedName>
        <fullName evidence="1">DDE-1 domain-containing protein</fullName>
    </recommendedName>
</protein>
<reference evidence="2 3" key="1">
    <citation type="journal article" date="2021" name="BMC Biol.">
        <title>Horizontally acquired antibacterial genes associated with adaptive radiation of ladybird beetles.</title>
        <authorList>
            <person name="Li H.S."/>
            <person name="Tang X.F."/>
            <person name="Huang Y.H."/>
            <person name="Xu Z.Y."/>
            <person name="Chen M.L."/>
            <person name="Du X.Y."/>
            <person name="Qiu B.Y."/>
            <person name="Chen P.T."/>
            <person name="Zhang W."/>
            <person name="Slipinski A."/>
            <person name="Escalona H.E."/>
            <person name="Waterhouse R.M."/>
            <person name="Zwick A."/>
            <person name="Pang H."/>
        </authorList>
    </citation>
    <scope>NUCLEOTIDE SEQUENCE [LARGE SCALE GENOMIC DNA]</scope>
    <source>
        <strain evidence="2">SYSU2018</strain>
    </source>
</reference>